<feature type="signal peptide" evidence="7">
    <location>
        <begin position="1"/>
        <end position="41"/>
    </location>
</feature>
<evidence type="ECO:0000313" key="9">
    <source>
        <dbReference type="Proteomes" id="UP000635387"/>
    </source>
</evidence>
<keyword evidence="9" id="KW-1185">Reference proteome</keyword>
<dbReference type="Gene3D" id="3.20.20.80">
    <property type="entry name" value="Glycosidases"/>
    <property type="match status" value="2"/>
</dbReference>
<evidence type="ECO:0000256" key="6">
    <source>
        <dbReference type="RuleBase" id="RU004468"/>
    </source>
</evidence>
<evidence type="ECO:0000256" key="5">
    <source>
        <dbReference type="RuleBase" id="RU003690"/>
    </source>
</evidence>
<reference evidence="9" key="1">
    <citation type="journal article" date="2019" name="Int. J. Syst. Evol. Microbiol.">
        <title>The Global Catalogue of Microorganisms (GCM) 10K type strain sequencing project: providing services to taxonomists for standard genome sequencing and annotation.</title>
        <authorList>
            <consortium name="The Broad Institute Genomics Platform"/>
            <consortium name="The Broad Institute Genome Sequencing Center for Infectious Disease"/>
            <person name="Wu L."/>
            <person name="Ma J."/>
        </authorList>
    </citation>
    <scope>NUCLEOTIDE SEQUENCE [LARGE SCALE GENOMIC DNA]</scope>
    <source>
        <strain evidence="9">CGMCC 4.7683</strain>
    </source>
</reference>
<dbReference type="PROSITE" id="PS00653">
    <property type="entry name" value="GLYCOSYL_HYDROL_F1_2"/>
    <property type="match status" value="1"/>
</dbReference>
<proteinExistence type="inferred from homology"/>
<dbReference type="PANTHER" id="PTHR10353:SF209">
    <property type="entry name" value="GALACTOLIPID GALACTOSYLTRANSFERASE SFR2, CHLOROPLASTIC"/>
    <property type="match status" value="1"/>
</dbReference>
<organism evidence="8 9">
    <name type="scientific">Amycolatopsis oliviviridis</name>
    <dbReference type="NCBI Taxonomy" id="1471590"/>
    <lineage>
        <taxon>Bacteria</taxon>
        <taxon>Bacillati</taxon>
        <taxon>Actinomycetota</taxon>
        <taxon>Actinomycetes</taxon>
        <taxon>Pseudonocardiales</taxon>
        <taxon>Pseudonocardiaceae</taxon>
        <taxon>Amycolatopsis</taxon>
    </lineage>
</organism>
<keyword evidence="7" id="KW-0732">Signal</keyword>
<dbReference type="InterPro" id="IPR001360">
    <property type="entry name" value="Glyco_hydro_1"/>
</dbReference>
<comment type="similarity">
    <text evidence="1 5">Belongs to the glycosyl hydrolase 1 family.</text>
</comment>
<comment type="caution">
    <text evidence="8">The sequence shown here is derived from an EMBL/GenBank/DDBJ whole genome shotgun (WGS) entry which is preliminary data.</text>
</comment>
<evidence type="ECO:0000256" key="3">
    <source>
        <dbReference type="ARBA" id="ARBA00023295"/>
    </source>
</evidence>
<dbReference type="PRINTS" id="PR00131">
    <property type="entry name" value="GLHYDRLASE1"/>
</dbReference>
<protein>
    <submittedName>
        <fullName evidence="8">Glycosyl hydrolase (Beta-glucosidase)</fullName>
    </submittedName>
</protein>
<dbReference type="Pfam" id="PF00232">
    <property type="entry name" value="Glyco_hydro_1"/>
    <property type="match status" value="2"/>
</dbReference>
<feature type="active site" description="Nucleophile" evidence="4">
    <location>
        <position position="329"/>
    </location>
</feature>
<dbReference type="InterPro" id="IPR033132">
    <property type="entry name" value="GH_1_N_CS"/>
</dbReference>
<name>A0ABQ3L4G9_9PSEU</name>
<evidence type="ECO:0000256" key="1">
    <source>
        <dbReference type="ARBA" id="ARBA00010838"/>
    </source>
</evidence>
<keyword evidence="2 6" id="KW-0378">Hydrolase</keyword>
<evidence type="ECO:0000313" key="8">
    <source>
        <dbReference type="EMBL" id="GHH04379.1"/>
    </source>
</evidence>
<dbReference type="GO" id="GO:0016787">
    <property type="term" value="F:hydrolase activity"/>
    <property type="evidence" value="ECO:0007669"/>
    <property type="project" value="UniProtKB-KW"/>
</dbReference>
<gene>
    <name evidence="8" type="ORF">GCM10017790_07060</name>
</gene>
<evidence type="ECO:0000256" key="7">
    <source>
        <dbReference type="SAM" id="SignalP"/>
    </source>
</evidence>
<accession>A0ABQ3L4G9</accession>
<keyword evidence="3 6" id="KW-0326">Glycosidase</keyword>
<dbReference type="InterPro" id="IPR017853">
    <property type="entry name" value="GH"/>
</dbReference>
<feature type="chain" id="PRO_5045276537" evidence="7">
    <location>
        <begin position="42"/>
        <end position="457"/>
    </location>
</feature>
<dbReference type="PROSITE" id="PS00572">
    <property type="entry name" value="GLYCOSYL_HYDROL_F1_1"/>
    <property type="match status" value="1"/>
</dbReference>
<evidence type="ECO:0000256" key="2">
    <source>
        <dbReference type="ARBA" id="ARBA00022801"/>
    </source>
</evidence>
<evidence type="ECO:0000256" key="4">
    <source>
        <dbReference type="PROSITE-ProRule" id="PRU10055"/>
    </source>
</evidence>
<dbReference type="SUPFAM" id="SSF51445">
    <property type="entry name" value="(Trans)glycosidases"/>
    <property type="match status" value="1"/>
</dbReference>
<dbReference type="PANTHER" id="PTHR10353">
    <property type="entry name" value="GLYCOSYL HYDROLASE"/>
    <property type="match status" value="1"/>
</dbReference>
<sequence length="457" mass="51515">MADTGERSSKWPEHRGRLRRGAGLLLAVSLCATLSAVNASASQDDGWSRDFYWGVASSGYQSEGSAPDSNWKRFVDRSAGKDGVDEYRDSVDFRHRYADDIRLAAGLGVNTYRFGVEWARVEPSPGRWDETELAFYDDVLRQVRAAGMTPMITLNHWVYPGWALDQGGWAEGRTADAWLEFSRKIVQRYAGQDVLWVTFNEPLVFLQNEQKVGALSATRYFAAQSNVVQAHRRAYDLIHELDPTSKVTSNQAYITGVNGMADWFFLDQVKDKLDFIGIDYYYGLSIDNWTVFAAASDKFWDVKLQPEGIYYALRSYHNRFPRLPLYIVENGMATDNGKPRDADYSRGDHVRDTVYWLQRAKADGMNLIGYNYWSLTDNYEWGSYRARFGLYTVDALTDPALNRRPTDAVPAYRELVGAGGVPQGFRLKRGPGTCSLVDGLNSCLNPAKVNGPLAPLK</sequence>
<dbReference type="EMBL" id="BNAY01000001">
    <property type="protein sequence ID" value="GHH04379.1"/>
    <property type="molecule type" value="Genomic_DNA"/>
</dbReference>
<dbReference type="InterPro" id="IPR018120">
    <property type="entry name" value="Glyco_hydro_1_AS"/>
</dbReference>
<dbReference type="Proteomes" id="UP000635387">
    <property type="component" value="Unassembled WGS sequence"/>
</dbReference>